<dbReference type="InterPro" id="IPR004638">
    <property type="entry name" value="EmrB-like"/>
</dbReference>
<keyword evidence="2" id="KW-0813">Transport</keyword>
<proteinExistence type="predicted"/>
<keyword evidence="6 7" id="KW-0472">Membrane</keyword>
<evidence type="ECO:0000256" key="4">
    <source>
        <dbReference type="ARBA" id="ARBA00022692"/>
    </source>
</evidence>
<protein>
    <submittedName>
        <fullName evidence="9">MFS transporter</fullName>
    </submittedName>
</protein>
<feature type="transmembrane region" description="Helical" evidence="7">
    <location>
        <begin position="56"/>
        <end position="72"/>
    </location>
</feature>
<sequence length="500" mass="52174">MSDLIQAPEAKDSRRWLALVVMLFAQLMVVLDSTIVNIAMPQAQTALHISDANRQWMLTAYTLTFGGLLLLGGRVADYVGRKRIFLIGLVGFALASALGGLAQNEGMLFGARALQGAFGALLAPASLSLITVTFTDVKERARAFGMLGAISGVGAAIGLVMGGWLTQDFSWRWCLFVNIIMAAAAFVAAIPLLTESKAHGNTKYDIPGAILATGGLASLVYGFTNAAKTGQGWTSTETLIFLIGGGVMLVAFVLVEGRVANPLLPMRVLWHRNRGGSYASSVLMGAGMMGMFMFFTYYFQQSLGYSPLKTGLLYLPFTGALIVTAGVASTLLPKIGPRALMTYGALVAAGSLFWLADLKLDSSYPAMILPSMLIMAHGMGCVFVPLANTALTGVADHDAGVASAMVNTTQQIGGSLGVALLNTVFTTAFLNYSGSHKASLGAQQAAALGAVHGYNVAFLVSGFLLAGAAAVIFLLIRKDPADSLAAGSGTPANRPMVHVG</sequence>
<comment type="caution">
    <text evidence="9">The sequence shown here is derived from an EMBL/GenBank/DDBJ whole genome shotgun (WGS) entry which is preliminary data.</text>
</comment>
<gene>
    <name evidence="9" type="ORF">KDL01_31995</name>
</gene>
<dbReference type="GO" id="GO:0022857">
    <property type="term" value="F:transmembrane transporter activity"/>
    <property type="evidence" value="ECO:0007669"/>
    <property type="project" value="InterPro"/>
</dbReference>
<evidence type="ECO:0000256" key="3">
    <source>
        <dbReference type="ARBA" id="ARBA00022475"/>
    </source>
</evidence>
<accession>A0A941EVC9</accession>
<dbReference type="InterPro" id="IPR011701">
    <property type="entry name" value="MFS"/>
</dbReference>
<keyword evidence="5 7" id="KW-1133">Transmembrane helix</keyword>
<feature type="transmembrane region" description="Helical" evidence="7">
    <location>
        <begin position="311"/>
        <end position="332"/>
    </location>
</feature>
<dbReference type="PANTHER" id="PTHR42718:SF46">
    <property type="entry name" value="BLR6921 PROTEIN"/>
    <property type="match status" value="1"/>
</dbReference>
<dbReference type="Pfam" id="PF07690">
    <property type="entry name" value="MFS_1"/>
    <property type="match status" value="1"/>
</dbReference>
<dbReference type="PANTHER" id="PTHR42718">
    <property type="entry name" value="MAJOR FACILITATOR SUPERFAMILY MULTIDRUG TRANSPORTER MFSC"/>
    <property type="match status" value="1"/>
</dbReference>
<evidence type="ECO:0000256" key="1">
    <source>
        <dbReference type="ARBA" id="ARBA00004651"/>
    </source>
</evidence>
<keyword evidence="10" id="KW-1185">Reference proteome</keyword>
<dbReference type="InterPro" id="IPR036259">
    <property type="entry name" value="MFS_trans_sf"/>
</dbReference>
<evidence type="ECO:0000256" key="5">
    <source>
        <dbReference type="ARBA" id="ARBA00022989"/>
    </source>
</evidence>
<dbReference type="GO" id="GO:0005886">
    <property type="term" value="C:plasma membrane"/>
    <property type="evidence" value="ECO:0007669"/>
    <property type="project" value="UniProtKB-SubCell"/>
</dbReference>
<dbReference type="Proteomes" id="UP000675781">
    <property type="component" value="Unassembled WGS sequence"/>
</dbReference>
<feature type="transmembrane region" description="Helical" evidence="7">
    <location>
        <begin position="170"/>
        <end position="194"/>
    </location>
</feature>
<comment type="subcellular location">
    <subcellularLocation>
        <location evidence="1">Cell membrane</location>
        <topology evidence="1">Multi-pass membrane protein</topology>
    </subcellularLocation>
</comment>
<feature type="transmembrane region" description="Helical" evidence="7">
    <location>
        <begin position="278"/>
        <end position="299"/>
    </location>
</feature>
<keyword evidence="4 7" id="KW-0812">Transmembrane</keyword>
<feature type="transmembrane region" description="Helical" evidence="7">
    <location>
        <begin position="412"/>
        <end position="432"/>
    </location>
</feature>
<evidence type="ECO:0000256" key="6">
    <source>
        <dbReference type="ARBA" id="ARBA00023136"/>
    </source>
</evidence>
<evidence type="ECO:0000256" key="7">
    <source>
        <dbReference type="SAM" id="Phobius"/>
    </source>
</evidence>
<dbReference type="PROSITE" id="PS00216">
    <property type="entry name" value="SUGAR_TRANSPORT_1"/>
    <property type="match status" value="1"/>
</dbReference>
<feature type="transmembrane region" description="Helical" evidence="7">
    <location>
        <begin position="339"/>
        <end position="356"/>
    </location>
</feature>
<dbReference type="PROSITE" id="PS50850">
    <property type="entry name" value="MFS"/>
    <property type="match status" value="1"/>
</dbReference>
<feature type="transmembrane region" description="Helical" evidence="7">
    <location>
        <begin position="368"/>
        <end position="391"/>
    </location>
</feature>
<dbReference type="RefSeq" id="WP_212532398.1">
    <property type="nucleotide sequence ID" value="NZ_JAGSOG010000242.1"/>
</dbReference>
<dbReference type="EMBL" id="JAGSOG010000242">
    <property type="protein sequence ID" value="MBR7837938.1"/>
    <property type="molecule type" value="Genomic_DNA"/>
</dbReference>
<feature type="transmembrane region" description="Helical" evidence="7">
    <location>
        <begin position="206"/>
        <end position="227"/>
    </location>
</feature>
<feature type="transmembrane region" description="Helical" evidence="7">
    <location>
        <begin position="84"/>
        <end position="102"/>
    </location>
</feature>
<dbReference type="Gene3D" id="1.20.1250.20">
    <property type="entry name" value="MFS general substrate transporter like domains"/>
    <property type="match status" value="1"/>
</dbReference>
<dbReference type="CDD" id="cd17321">
    <property type="entry name" value="MFS_MMR_MDR_like"/>
    <property type="match status" value="1"/>
</dbReference>
<reference evidence="9" key="1">
    <citation type="submission" date="2021-04" db="EMBL/GenBank/DDBJ databases">
        <title>Genome based classification of Actinospica acidithermotolerans sp. nov., an actinobacterium isolated from an Indonesian hot spring.</title>
        <authorList>
            <person name="Kusuma A.B."/>
            <person name="Putra K.E."/>
            <person name="Nafisah S."/>
            <person name="Loh J."/>
            <person name="Nouioui I."/>
            <person name="Goodfellow M."/>
        </authorList>
    </citation>
    <scope>NUCLEOTIDE SEQUENCE</scope>
    <source>
        <strain evidence="9">CSCA 57</strain>
    </source>
</reference>
<dbReference type="InterPro" id="IPR005829">
    <property type="entry name" value="Sugar_transporter_CS"/>
</dbReference>
<dbReference type="AlphaFoldDB" id="A0A941EVC9"/>
<dbReference type="NCBIfam" id="TIGR00711">
    <property type="entry name" value="efflux_EmrB"/>
    <property type="match status" value="1"/>
</dbReference>
<evidence type="ECO:0000259" key="8">
    <source>
        <dbReference type="PROSITE" id="PS50850"/>
    </source>
</evidence>
<evidence type="ECO:0000256" key="2">
    <source>
        <dbReference type="ARBA" id="ARBA00022448"/>
    </source>
</evidence>
<feature type="transmembrane region" description="Helical" evidence="7">
    <location>
        <begin position="239"/>
        <end position="257"/>
    </location>
</feature>
<feature type="transmembrane region" description="Helical" evidence="7">
    <location>
        <begin position="16"/>
        <end position="36"/>
    </location>
</feature>
<dbReference type="PRINTS" id="PR01036">
    <property type="entry name" value="TCRTETB"/>
</dbReference>
<organism evidence="9 10">
    <name type="scientific">Actinospica durhamensis</name>
    <dbReference type="NCBI Taxonomy" id="1508375"/>
    <lineage>
        <taxon>Bacteria</taxon>
        <taxon>Bacillati</taxon>
        <taxon>Actinomycetota</taxon>
        <taxon>Actinomycetes</taxon>
        <taxon>Catenulisporales</taxon>
        <taxon>Actinospicaceae</taxon>
        <taxon>Actinospica</taxon>
    </lineage>
</organism>
<dbReference type="SUPFAM" id="SSF103473">
    <property type="entry name" value="MFS general substrate transporter"/>
    <property type="match status" value="1"/>
</dbReference>
<feature type="transmembrane region" description="Helical" evidence="7">
    <location>
        <begin position="452"/>
        <end position="476"/>
    </location>
</feature>
<keyword evidence="3" id="KW-1003">Cell membrane</keyword>
<feature type="transmembrane region" description="Helical" evidence="7">
    <location>
        <begin position="114"/>
        <end position="132"/>
    </location>
</feature>
<dbReference type="InterPro" id="IPR020846">
    <property type="entry name" value="MFS_dom"/>
</dbReference>
<feature type="domain" description="Major facilitator superfamily (MFS) profile" evidence="8">
    <location>
        <begin position="18"/>
        <end position="479"/>
    </location>
</feature>
<evidence type="ECO:0000313" key="10">
    <source>
        <dbReference type="Proteomes" id="UP000675781"/>
    </source>
</evidence>
<evidence type="ECO:0000313" key="9">
    <source>
        <dbReference type="EMBL" id="MBR7837938.1"/>
    </source>
</evidence>
<dbReference type="Gene3D" id="1.20.1720.10">
    <property type="entry name" value="Multidrug resistance protein D"/>
    <property type="match status" value="1"/>
</dbReference>
<feature type="transmembrane region" description="Helical" evidence="7">
    <location>
        <begin position="144"/>
        <end position="164"/>
    </location>
</feature>
<name>A0A941EVC9_9ACTN</name>